<protein>
    <submittedName>
        <fullName evidence="1">Uncharacterized protein</fullName>
    </submittedName>
</protein>
<organism evidence="1 2">
    <name type="scientific">Dreissena polymorpha</name>
    <name type="common">Zebra mussel</name>
    <name type="synonym">Mytilus polymorpha</name>
    <dbReference type="NCBI Taxonomy" id="45954"/>
    <lineage>
        <taxon>Eukaryota</taxon>
        <taxon>Metazoa</taxon>
        <taxon>Spiralia</taxon>
        <taxon>Lophotrochozoa</taxon>
        <taxon>Mollusca</taxon>
        <taxon>Bivalvia</taxon>
        <taxon>Autobranchia</taxon>
        <taxon>Heteroconchia</taxon>
        <taxon>Euheterodonta</taxon>
        <taxon>Imparidentia</taxon>
        <taxon>Neoheterodontei</taxon>
        <taxon>Myida</taxon>
        <taxon>Dreissenoidea</taxon>
        <taxon>Dreissenidae</taxon>
        <taxon>Dreissena</taxon>
    </lineage>
</organism>
<dbReference type="Proteomes" id="UP000828390">
    <property type="component" value="Unassembled WGS sequence"/>
</dbReference>
<accession>A0A9D4JTC5</accession>
<proteinExistence type="predicted"/>
<name>A0A9D4JTC5_DREPO</name>
<sequence>MEPRSIACAKPNALKMVDAIQHKALRIALRALSCTPGALLEEEAGILPLDLRRNQQSLNFLARAKSRHGSNPVNKLVGTDTFIKGRLLKRKHVALPVDASIWTLVEDCRPRQGTCSRPEAFKMCSNMRYTCTSTR</sequence>
<evidence type="ECO:0000313" key="2">
    <source>
        <dbReference type="Proteomes" id="UP000828390"/>
    </source>
</evidence>
<dbReference type="EMBL" id="JAIWYP010000005">
    <property type="protein sequence ID" value="KAH3823461.1"/>
    <property type="molecule type" value="Genomic_DNA"/>
</dbReference>
<dbReference type="AlphaFoldDB" id="A0A9D4JTC5"/>
<evidence type="ECO:0000313" key="1">
    <source>
        <dbReference type="EMBL" id="KAH3823461.1"/>
    </source>
</evidence>
<keyword evidence="2" id="KW-1185">Reference proteome</keyword>
<comment type="caution">
    <text evidence="1">The sequence shown here is derived from an EMBL/GenBank/DDBJ whole genome shotgun (WGS) entry which is preliminary data.</text>
</comment>
<gene>
    <name evidence="1" type="ORF">DPMN_125262</name>
</gene>
<reference evidence="1" key="2">
    <citation type="submission" date="2020-11" db="EMBL/GenBank/DDBJ databases">
        <authorList>
            <person name="McCartney M.A."/>
            <person name="Auch B."/>
            <person name="Kono T."/>
            <person name="Mallez S."/>
            <person name="Becker A."/>
            <person name="Gohl D.M."/>
            <person name="Silverstein K.A.T."/>
            <person name="Koren S."/>
            <person name="Bechman K.B."/>
            <person name="Herman A."/>
            <person name="Abrahante J.E."/>
            <person name="Garbe J."/>
        </authorList>
    </citation>
    <scope>NUCLEOTIDE SEQUENCE</scope>
    <source>
        <strain evidence="1">Duluth1</strain>
        <tissue evidence="1">Whole animal</tissue>
    </source>
</reference>
<reference evidence="1" key="1">
    <citation type="journal article" date="2019" name="bioRxiv">
        <title>The Genome of the Zebra Mussel, Dreissena polymorpha: A Resource for Invasive Species Research.</title>
        <authorList>
            <person name="McCartney M.A."/>
            <person name="Auch B."/>
            <person name="Kono T."/>
            <person name="Mallez S."/>
            <person name="Zhang Y."/>
            <person name="Obille A."/>
            <person name="Becker A."/>
            <person name="Abrahante J.E."/>
            <person name="Garbe J."/>
            <person name="Badalamenti J.P."/>
            <person name="Herman A."/>
            <person name="Mangelson H."/>
            <person name="Liachko I."/>
            <person name="Sullivan S."/>
            <person name="Sone E.D."/>
            <person name="Koren S."/>
            <person name="Silverstein K.A.T."/>
            <person name="Beckman K.B."/>
            <person name="Gohl D.M."/>
        </authorList>
    </citation>
    <scope>NUCLEOTIDE SEQUENCE</scope>
    <source>
        <strain evidence="1">Duluth1</strain>
        <tissue evidence="1">Whole animal</tissue>
    </source>
</reference>